<accession>A0A2H9N372</accession>
<evidence type="ECO:0000256" key="2">
    <source>
        <dbReference type="ARBA" id="ARBA00022676"/>
    </source>
</evidence>
<keyword evidence="3" id="KW-0808">Transferase</keyword>
<dbReference type="EMBL" id="PFIH01000018">
    <property type="protein sequence ID" value="PIX28240.1"/>
    <property type="molecule type" value="Genomic_DNA"/>
</dbReference>
<protein>
    <recommendedName>
        <fullName evidence="4">Glycosyltransferase 2-like domain-containing protein</fullName>
    </recommendedName>
</protein>
<dbReference type="InterPro" id="IPR001173">
    <property type="entry name" value="Glyco_trans_2-like"/>
</dbReference>
<gene>
    <name evidence="5" type="ORF">COZ66_00500</name>
</gene>
<reference evidence="6" key="1">
    <citation type="submission" date="2017-09" db="EMBL/GenBank/DDBJ databases">
        <title>Depth-based differentiation of microbial function through sediment-hosted aquifers and enrichment of novel symbionts in the deep terrestrial subsurface.</title>
        <authorList>
            <person name="Probst A.J."/>
            <person name="Ladd B."/>
            <person name="Jarett J.K."/>
            <person name="Geller-Mcgrath D.E."/>
            <person name="Sieber C.M.K."/>
            <person name="Emerson J.B."/>
            <person name="Anantharaman K."/>
            <person name="Thomas B.C."/>
            <person name="Malmstrom R."/>
            <person name="Stieglmeier M."/>
            <person name="Klingl A."/>
            <person name="Woyke T."/>
            <person name="Ryan C.M."/>
            <person name="Banfield J.F."/>
        </authorList>
    </citation>
    <scope>NUCLEOTIDE SEQUENCE [LARGE SCALE GENOMIC DNA]</scope>
</reference>
<dbReference type="Pfam" id="PF00535">
    <property type="entry name" value="Glycos_transf_2"/>
    <property type="match status" value="1"/>
</dbReference>
<feature type="domain" description="Glycosyltransferase 2-like" evidence="4">
    <location>
        <begin position="8"/>
        <end position="148"/>
    </location>
</feature>
<dbReference type="PANTHER" id="PTHR43179:SF12">
    <property type="entry name" value="GALACTOFURANOSYLTRANSFERASE GLFT2"/>
    <property type="match status" value="1"/>
</dbReference>
<keyword evidence="2" id="KW-0328">Glycosyltransferase</keyword>
<evidence type="ECO:0000313" key="5">
    <source>
        <dbReference type="EMBL" id="PIX28240.1"/>
    </source>
</evidence>
<dbReference type="CDD" id="cd04186">
    <property type="entry name" value="GT_2_like_c"/>
    <property type="match status" value="1"/>
</dbReference>
<evidence type="ECO:0000313" key="6">
    <source>
        <dbReference type="Proteomes" id="UP000231449"/>
    </source>
</evidence>
<name>A0A2H9N372_HUBC1</name>
<dbReference type="PANTHER" id="PTHR43179">
    <property type="entry name" value="RHAMNOSYLTRANSFERASE WBBL"/>
    <property type="match status" value="1"/>
</dbReference>
<dbReference type="Gene3D" id="3.90.550.10">
    <property type="entry name" value="Spore Coat Polysaccharide Biosynthesis Protein SpsA, Chain A"/>
    <property type="match status" value="1"/>
</dbReference>
<evidence type="ECO:0000259" key="4">
    <source>
        <dbReference type="Pfam" id="PF00535"/>
    </source>
</evidence>
<evidence type="ECO:0000256" key="1">
    <source>
        <dbReference type="ARBA" id="ARBA00006739"/>
    </source>
</evidence>
<dbReference type="SUPFAM" id="SSF53448">
    <property type="entry name" value="Nucleotide-diphospho-sugar transferases"/>
    <property type="match status" value="1"/>
</dbReference>
<dbReference type="InterPro" id="IPR029044">
    <property type="entry name" value="Nucleotide-diphossugar_trans"/>
</dbReference>
<organism evidence="5 6">
    <name type="scientific">Huberarchaeum crystalense</name>
    <dbReference type="NCBI Taxonomy" id="2014257"/>
    <lineage>
        <taxon>Archaea</taxon>
        <taxon>Candidatus Huberarchaeota</taxon>
        <taxon>Candidatus Huberarchaeia</taxon>
        <taxon>Candidatus Huberarchaeales</taxon>
        <taxon>Candidatus Huberarchaeaceae</taxon>
        <taxon>Candidatus Huberarchaeum</taxon>
    </lineage>
</organism>
<dbReference type="AlphaFoldDB" id="A0A2H9N372"/>
<dbReference type="GO" id="GO:0016757">
    <property type="term" value="F:glycosyltransferase activity"/>
    <property type="evidence" value="ECO:0007669"/>
    <property type="project" value="UniProtKB-KW"/>
</dbReference>
<comment type="similarity">
    <text evidence="1">Belongs to the glycosyltransferase 2 family.</text>
</comment>
<dbReference type="Proteomes" id="UP000231449">
    <property type="component" value="Unassembled WGS sequence"/>
</dbReference>
<proteinExistence type="inferred from homology"/>
<evidence type="ECO:0000256" key="3">
    <source>
        <dbReference type="ARBA" id="ARBA00022679"/>
    </source>
</evidence>
<sequence length="264" mass="30150">MNQKPKVSIIILNYNSEDYTIQALESMKDTDYDNYEIILIDNGSNENSRAKLKKSLGKFKKVIYKEISPNRGVGGGFKAGAQEASNPDYILFINNDIKITHNNWINSLIEVAKNNVGIVGCKLVYSDGTLQHAGGKINFLTPFFAMHIGIRDDPEKEVYNKVIDVDYVTGAAMLIKTEIIKQLNGFEDLFLPMYYEDTDFCIRAKKVGYPIRYTPNVKIIHFESSTTKKATSTYFTYVTTKNKILFLLLNMPLKYIPIRTIYEF</sequence>
<comment type="caution">
    <text evidence="5">The sequence shown here is derived from an EMBL/GenBank/DDBJ whole genome shotgun (WGS) entry which is preliminary data.</text>
</comment>
<feature type="non-terminal residue" evidence="5">
    <location>
        <position position="264"/>
    </location>
</feature>